<feature type="compositionally biased region" description="Basic and acidic residues" evidence="1">
    <location>
        <begin position="30"/>
        <end position="41"/>
    </location>
</feature>
<keyword evidence="2" id="KW-0812">Transmembrane</keyword>
<comment type="caution">
    <text evidence="3">The sequence shown here is derived from an EMBL/GenBank/DDBJ whole genome shotgun (WGS) entry which is preliminary data.</text>
</comment>
<evidence type="ECO:0000256" key="1">
    <source>
        <dbReference type="SAM" id="MobiDB-lite"/>
    </source>
</evidence>
<sequence length="80" mass="8623">MVDASTLEDVDGFCGYRDGGFMRFGVGSQMERERKTEGGNKRDRKRRHRIGEKELAPGGVVTGLLSSVGVSSVVAVGLCF</sequence>
<feature type="region of interest" description="Disordered" evidence="1">
    <location>
        <begin position="27"/>
        <end position="49"/>
    </location>
</feature>
<dbReference type="AlphaFoldDB" id="A0A540NGT6"/>
<reference evidence="3 4" key="1">
    <citation type="journal article" date="2019" name="G3 (Bethesda)">
        <title>Sequencing of a Wild Apple (Malus baccata) Genome Unravels the Differences Between Cultivated and Wild Apple Species Regarding Disease Resistance and Cold Tolerance.</title>
        <authorList>
            <person name="Chen X."/>
        </authorList>
    </citation>
    <scope>NUCLEOTIDE SEQUENCE [LARGE SCALE GENOMIC DNA]</scope>
    <source>
        <strain evidence="4">cv. Shandingzi</strain>
        <tissue evidence="3">Leaves</tissue>
    </source>
</reference>
<name>A0A540NGT6_MALBA</name>
<dbReference type="EMBL" id="VIEB01000053">
    <property type="protein sequence ID" value="TQE09740.1"/>
    <property type="molecule type" value="Genomic_DNA"/>
</dbReference>
<organism evidence="3 4">
    <name type="scientific">Malus baccata</name>
    <name type="common">Siberian crab apple</name>
    <name type="synonym">Pyrus baccata</name>
    <dbReference type="NCBI Taxonomy" id="106549"/>
    <lineage>
        <taxon>Eukaryota</taxon>
        <taxon>Viridiplantae</taxon>
        <taxon>Streptophyta</taxon>
        <taxon>Embryophyta</taxon>
        <taxon>Tracheophyta</taxon>
        <taxon>Spermatophyta</taxon>
        <taxon>Magnoliopsida</taxon>
        <taxon>eudicotyledons</taxon>
        <taxon>Gunneridae</taxon>
        <taxon>Pentapetalae</taxon>
        <taxon>rosids</taxon>
        <taxon>fabids</taxon>
        <taxon>Rosales</taxon>
        <taxon>Rosaceae</taxon>
        <taxon>Amygdaloideae</taxon>
        <taxon>Maleae</taxon>
        <taxon>Malus</taxon>
    </lineage>
</organism>
<feature type="transmembrane region" description="Helical" evidence="2">
    <location>
        <begin position="55"/>
        <end position="78"/>
    </location>
</feature>
<dbReference type="Proteomes" id="UP000315295">
    <property type="component" value="Unassembled WGS sequence"/>
</dbReference>
<evidence type="ECO:0000313" key="3">
    <source>
        <dbReference type="EMBL" id="TQE09740.1"/>
    </source>
</evidence>
<proteinExistence type="predicted"/>
<protein>
    <submittedName>
        <fullName evidence="3">Uncharacterized protein</fullName>
    </submittedName>
</protein>
<keyword evidence="4" id="KW-1185">Reference proteome</keyword>
<keyword evidence="2" id="KW-1133">Transmembrane helix</keyword>
<accession>A0A540NGT6</accession>
<gene>
    <name evidence="3" type="ORF">C1H46_004697</name>
</gene>
<evidence type="ECO:0000256" key="2">
    <source>
        <dbReference type="SAM" id="Phobius"/>
    </source>
</evidence>
<evidence type="ECO:0000313" key="4">
    <source>
        <dbReference type="Proteomes" id="UP000315295"/>
    </source>
</evidence>
<keyword evidence="2" id="KW-0472">Membrane</keyword>